<protein>
    <submittedName>
        <fullName evidence="2">Uncharacterized protein</fullName>
    </submittedName>
</protein>
<keyword evidence="1" id="KW-1133">Transmembrane helix</keyword>
<keyword evidence="3" id="KW-1185">Reference proteome</keyword>
<keyword evidence="1" id="KW-0812">Transmembrane</keyword>
<sequence length="196" mass="23213">MPFQNNLKKSVTDIVVKTVDAGIRFFYVYFNKKKENFCIFAYRKFGMLHFFYLFDALDEKKRLKELLSPAAEGSIVKRILHNLKINENSRKLSFFENINMSMCYLSFIKMVILQFFQISFAYLHKYVYTYVNLYANTKMKRNIDSKKEKRFDCIQSYLKRHCTISSRFLLVFAFIRSDFSHNGSASCAIIFGANTN</sequence>
<accession>X6MNR2</accession>
<organism evidence="2 3">
    <name type="scientific">Reticulomyxa filosa</name>
    <dbReference type="NCBI Taxonomy" id="46433"/>
    <lineage>
        <taxon>Eukaryota</taxon>
        <taxon>Sar</taxon>
        <taxon>Rhizaria</taxon>
        <taxon>Retaria</taxon>
        <taxon>Foraminifera</taxon>
        <taxon>Monothalamids</taxon>
        <taxon>Reticulomyxidae</taxon>
        <taxon>Reticulomyxa</taxon>
    </lineage>
</organism>
<evidence type="ECO:0000313" key="2">
    <source>
        <dbReference type="EMBL" id="ETO15479.1"/>
    </source>
</evidence>
<dbReference type="EMBL" id="ASPP01019085">
    <property type="protein sequence ID" value="ETO15479.1"/>
    <property type="molecule type" value="Genomic_DNA"/>
</dbReference>
<gene>
    <name evidence="2" type="ORF">RFI_21885</name>
</gene>
<dbReference type="Proteomes" id="UP000023152">
    <property type="component" value="Unassembled WGS sequence"/>
</dbReference>
<proteinExistence type="predicted"/>
<dbReference type="AlphaFoldDB" id="X6MNR2"/>
<reference evidence="2 3" key="1">
    <citation type="journal article" date="2013" name="Curr. Biol.">
        <title>The Genome of the Foraminiferan Reticulomyxa filosa.</title>
        <authorList>
            <person name="Glockner G."/>
            <person name="Hulsmann N."/>
            <person name="Schleicher M."/>
            <person name="Noegel A.A."/>
            <person name="Eichinger L."/>
            <person name="Gallinger C."/>
            <person name="Pawlowski J."/>
            <person name="Sierra R."/>
            <person name="Euteneuer U."/>
            <person name="Pillet L."/>
            <person name="Moustafa A."/>
            <person name="Platzer M."/>
            <person name="Groth M."/>
            <person name="Szafranski K."/>
            <person name="Schliwa M."/>
        </authorList>
    </citation>
    <scope>NUCLEOTIDE SEQUENCE [LARGE SCALE GENOMIC DNA]</scope>
</reference>
<evidence type="ECO:0000256" key="1">
    <source>
        <dbReference type="SAM" id="Phobius"/>
    </source>
</evidence>
<name>X6MNR2_RETFI</name>
<evidence type="ECO:0000313" key="3">
    <source>
        <dbReference type="Proteomes" id="UP000023152"/>
    </source>
</evidence>
<comment type="caution">
    <text evidence="2">The sequence shown here is derived from an EMBL/GenBank/DDBJ whole genome shotgun (WGS) entry which is preliminary data.</text>
</comment>
<keyword evidence="1" id="KW-0472">Membrane</keyword>
<feature type="transmembrane region" description="Helical" evidence="1">
    <location>
        <begin position="102"/>
        <end position="123"/>
    </location>
</feature>